<evidence type="ECO:0000256" key="1">
    <source>
        <dbReference type="SAM" id="MobiDB-lite"/>
    </source>
</evidence>
<dbReference type="AlphaFoldDB" id="C7IZ37"/>
<evidence type="ECO:0000313" key="3">
    <source>
        <dbReference type="Proteomes" id="UP000000763"/>
    </source>
</evidence>
<feature type="region of interest" description="Disordered" evidence="1">
    <location>
        <begin position="110"/>
        <end position="203"/>
    </location>
</feature>
<reference evidence="2 3" key="1">
    <citation type="journal article" date="2005" name="Nature">
        <title>The map-based sequence of the rice genome.</title>
        <authorList>
            <consortium name="International rice genome sequencing project (IRGSP)"/>
            <person name="Matsumoto T."/>
            <person name="Wu J."/>
            <person name="Kanamori H."/>
            <person name="Katayose Y."/>
            <person name="Fujisawa M."/>
            <person name="Namiki N."/>
            <person name="Mizuno H."/>
            <person name="Yamamoto K."/>
            <person name="Antonio B.A."/>
            <person name="Baba T."/>
            <person name="Sakata K."/>
            <person name="Nagamura Y."/>
            <person name="Aoki H."/>
            <person name="Arikawa K."/>
            <person name="Arita K."/>
            <person name="Bito T."/>
            <person name="Chiden Y."/>
            <person name="Fujitsuka N."/>
            <person name="Fukunaka R."/>
            <person name="Hamada M."/>
            <person name="Harada C."/>
            <person name="Hayashi A."/>
            <person name="Hijishita S."/>
            <person name="Honda M."/>
            <person name="Hosokawa S."/>
            <person name="Ichikawa Y."/>
            <person name="Idonuma A."/>
            <person name="Iijima M."/>
            <person name="Ikeda M."/>
            <person name="Ikeno M."/>
            <person name="Ito K."/>
            <person name="Ito S."/>
            <person name="Ito T."/>
            <person name="Ito Y."/>
            <person name="Ito Y."/>
            <person name="Iwabuchi A."/>
            <person name="Kamiya K."/>
            <person name="Karasawa W."/>
            <person name="Kurita K."/>
            <person name="Katagiri S."/>
            <person name="Kikuta A."/>
            <person name="Kobayashi H."/>
            <person name="Kobayashi N."/>
            <person name="Machita K."/>
            <person name="Maehara T."/>
            <person name="Masukawa M."/>
            <person name="Mizubayashi T."/>
            <person name="Mukai Y."/>
            <person name="Nagasaki H."/>
            <person name="Nagata Y."/>
            <person name="Naito S."/>
            <person name="Nakashima M."/>
            <person name="Nakama Y."/>
            <person name="Nakamichi Y."/>
            <person name="Nakamura M."/>
            <person name="Meguro A."/>
            <person name="Negishi M."/>
            <person name="Ohta I."/>
            <person name="Ohta T."/>
            <person name="Okamoto M."/>
            <person name="Ono N."/>
            <person name="Saji S."/>
            <person name="Sakaguchi M."/>
            <person name="Sakai K."/>
            <person name="Shibata M."/>
            <person name="Shimokawa T."/>
            <person name="Song J."/>
            <person name="Takazaki Y."/>
            <person name="Terasawa K."/>
            <person name="Tsugane M."/>
            <person name="Tsuji K."/>
            <person name="Ueda S."/>
            <person name="Waki K."/>
            <person name="Yamagata H."/>
            <person name="Yamamoto M."/>
            <person name="Yamamoto S."/>
            <person name="Yamane H."/>
            <person name="Yoshiki S."/>
            <person name="Yoshihara R."/>
            <person name="Yukawa K."/>
            <person name="Zhong H."/>
            <person name="Yano M."/>
            <person name="Yuan Q."/>
            <person name="Ouyang S."/>
            <person name="Liu J."/>
            <person name="Jones K.M."/>
            <person name="Gansberger K."/>
            <person name="Moffat K."/>
            <person name="Hill J."/>
            <person name="Bera J."/>
            <person name="Fadrosh D."/>
            <person name="Jin S."/>
            <person name="Johri S."/>
            <person name="Kim M."/>
            <person name="Overton L."/>
            <person name="Reardon M."/>
            <person name="Tsitrin T."/>
            <person name="Vuong H."/>
            <person name="Weaver B."/>
            <person name="Ciecko A."/>
            <person name="Tallon L."/>
            <person name="Jackson J."/>
            <person name="Pai G."/>
            <person name="Aken S.V."/>
            <person name="Utterback T."/>
            <person name="Reidmuller S."/>
            <person name="Feldblyum T."/>
            <person name="Hsiao J."/>
            <person name="Zismann V."/>
            <person name="Iobst S."/>
            <person name="de Vazeille A.R."/>
            <person name="Buell C.R."/>
            <person name="Ying K."/>
            <person name="Li Y."/>
            <person name="Lu T."/>
            <person name="Huang Y."/>
            <person name="Zhao Q."/>
            <person name="Feng Q."/>
            <person name="Zhang L."/>
            <person name="Zhu J."/>
            <person name="Weng Q."/>
            <person name="Mu J."/>
            <person name="Lu Y."/>
            <person name="Fan D."/>
            <person name="Liu Y."/>
            <person name="Guan J."/>
            <person name="Zhang Y."/>
            <person name="Yu S."/>
            <person name="Liu X."/>
            <person name="Zhang Y."/>
            <person name="Hong G."/>
            <person name="Han B."/>
            <person name="Choisne N."/>
            <person name="Demange N."/>
            <person name="Orjeda G."/>
            <person name="Samain S."/>
            <person name="Cattolico L."/>
            <person name="Pelletier E."/>
            <person name="Couloux A."/>
            <person name="Segurens B."/>
            <person name="Wincker P."/>
            <person name="D'Hont A."/>
            <person name="Scarpelli C."/>
            <person name="Weissenbach J."/>
            <person name="Salanoubat M."/>
            <person name="Quetier F."/>
            <person name="Yu Y."/>
            <person name="Kim H.R."/>
            <person name="Rambo T."/>
            <person name="Currie J."/>
            <person name="Collura K."/>
            <person name="Luo M."/>
            <person name="Yang T."/>
            <person name="Ammiraju J.S.S."/>
            <person name="Engler F."/>
            <person name="Soderlund C."/>
            <person name="Wing R.A."/>
            <person name="Palmer L.E."/>
            <person name="de la Bastide M."/>
            <person name="Spiegel L."/>
            <person name="Nascimento L."/>
            <person name="Zutavern T."/>
            <person name="O'Shaughnessy A."/>
            <person name="Dike S."/>
            <person name="Dedhia N."/>
            <person name="Preston R."/>
            <person name="Balija V."/>
            <person name="McCombie W.R."/>
            <person name="Chow T."/>
            <person name="Chen H."/>
            <person name="Chung M."/>
            <person name="Chen C."/>
            <person name="Shaw J."/>
            <person name="Wu H."/>
            <person name="Hsiao K."/>
            <person name="Chao Y."/>
            <person name="Chu M."/>
            <person name="Cheng C."/>
            <person name="Hour A."/>
            <person name="Lee P."/>
            <person name="Lin S."/>
            <person name="Lin Y."/>
            <person name="Liou J."/>
            <person name="Liu S."/>
            <person name="Hsing Y."/>
            <person name="Raghuvanshi S."/>
            <person name="Mohanty A."/>
            <person name="Bharti A.K."/>
            <person name="Gaur A."/>
            <person name="Gupta V."/>
            <person name="Kumar D."/>
            <person name="Ravi V."/>
            <person name="Vij S."/>
            <person name="Kapur A."/>
            <person name="Khurana P."/>
            <person name="Khurana P."/>
            <person name="Khurana J.P."/>
            <person name="Tyagi A.K."/>
            <person name="Gaikwad K."/>
            <person name="Singh A."/>
            <person name="Dalal V."/>
            <person name="Srivastava S."/>
            <person name="Dixit A."/>
            <person name="Pal A.K."/>
            <person name="Ghazi I.A."/>
            <person name="Yadav M."/>
            <person name="Pandit A."/>
            <person name="Bhargava A."/>
            <person name="Sureshbabu K."/>
            <person name="Batra K."/>
            <person name="Sharma T.R."/>
            <person name="Mohapatra T."/>
            <person name="Singh N.K."/>
            <person name="Messing J."/>
            <person name="Nelson A.B."/>
            <person name="Fuks G."/>
            <person name="Kavchok S."/>
            <person name="Keizer G."/>
            <person name="Linton E."/>
            <person name="Llaca V."/>
            <person name="Song R."/>
            <person name="Tanyolac B."/>
            <person name="Young S."/>
            <person name="Ho-Il K."/>
            <person name="Hahn J.H."/>
            <person name="Sangsakoo G."/>
            <person name="Vanavichit A."/>
            <person name="de Mattos Luiz.A.T."/>
            <person name="Zimmer P.D."/>
            <person name="Malone G."/>
            <person name="Dellagostin O."/>
            <person name="de Oliveira A.C."/>
            <person name="Bevan M."/>
            <person name="Bancroft I."/>
            <person name="Minx P."/>
            <person name="Cordum H."/>
            <person name="Wilson R."/>
            <person name="Cheng Z."/>
            <person name="Jin W."/>
            <person name="Jiang J."/>
            <person name="Leong S.A."/>
            <person name="Iwama H."/>
            <person name="Gojobori T."/>
            <person name="Itoh T."/>
            <person name="Niimura Y."/>
            <person name="Fujii Y."/>
            <person name="Habara T."/>
            <person name="Sakai H."/>
            <person name="Sato Y."/>
            <person name="Wilson G."/>
            <person name="Kumar K."/>
            <person name="McCouch S."/>
            <person name="Juretic N."/>
            <person name="Hoen D."/>
            <person name="Wright S."/>
            <person name="Bruskiewich R."/>
            <person name="Bureau T."/>
            <person name="Miyao A."/>
            <person name="Hirochika H."/>
            <person name="Nishikawa T."/>
            <person name="Kadowaki K."/>
            <person name="Sugiura M."/>
            <person name="Burr B."/>
            <person name="Sasaki T."/>
        </authorList>
    </citation>
    <scope>NUCLEOTIDE SEQUENCE [LARGE SCALE GENOMIC DNA]</scope>
    <source>
        <strain evidence="3">cv. Nipponbare</strain>
    </source>
</reference>
<dbReference type="Proteomes" id="UP000000763">
    <property type="component" value="Chromosome 2"/>
</dbReference>
<evidence type="ECO:0000313" key="2">
    <source>
        <dbReference type="EMBL" id="BAH91614.1"/>
    </source>
</evidence>
<organism evidence="2 3">
    <name type="scientific">Oryza sativa subsp. japonica</name>
    <name type="common">Rice</name>
    <dbReference type="NCBI Taxonomy" id="39947"/>
    <lineage>
        <taxon>Eukaryota</taxon>
        <taxon>Viridiplantae</taxon>
        <taxon>Streptophyta</taxon>
        <taxon>Embryophyta</taxon>
        <taxon>Tracheophyta</taxon>
        <taxon>Spermatophyta</taxon>
        <taxon>Magnoliopsida</taxon>
        <taxon>Liliopsida</taxon>
        <taxon>Poales</taxon>
        <taxon>Poaceae</taxon>
        <taxon>BOP clade</taxon>
        <taxon>Oryzoideae</taxon>
        <taxon>Oryzeae</taxon>
        <taxon>Oryzinae</taxon>
        <taxon>Oryza</taxon>
        <taxon>Oryza sativa</taxon>
    </lineage>
</organism>
<reference evidence="3" key="2">
    <citation type="journal article" date="2008" name="Nucleic Acids Res.">
        <title>The rice annotation project database (RAP-DB): 2008 update.</title>
        <authorList>
            <consortium name="The rice annotation project (RAP)"/>
        </authorList>
    </citation>
    <scope>GENOME REANNOTATION</scope>
    <source>
        <strain evidence="3">cv. Nipponbare</strain>
    </source>
</reference>
<gene>
    <name evidence="2" type="ordered locus">Os02g0257001</name>
</gene>
<proteinExistence type="predicted"/>
<name>C7IZ37_ORYSJ</name>
<protein>
    <submittedName>
        <fullName evidence="2">Os02g0257001 protein</fullName>
    </submittedName>
</protein>
<feature type="compositionally biased region" description="Basic and acidic residues" evidence="1">
    <location>
        <begin position="167"/>
        <end position="181"/>
    </location>
</feature>
<feature type="compositionally biased region" description="Basic and acidic residues" evidence="1">
    <location>
        <begin position="189"/>
        <end position="200"/>
    </location>
</feature>
<dbReference type="EMBL" id="AP008208">
    <property type="protein sequence ID" value="BAH91614.1"/>
    <property type="molecule type" value="Genomic_DNA"/>
</dbReference>
<dbReference type="KEGG" id="dosa:Os02g0257001"/>
<sequence>MVTPSPVVAPTLVPVVTLTPLPISLPPSPLLAMAPTRLASPSPLVSTQTKIPFTVVDVAHCASKEILSSSTLRDINEAIEEEAIKLDNEATEGGGGGDRQIRYALAGSGGVAADGGEGDGDEDGELRRVVGTDGGGDGNSGPDLAAPEADLRPPKGRSGVGQTRGDGVGDNRVNSRRESTSRRQQRHGARGDGGDSDDSRWLAGGNSGWRSRCGCQRRRRHDCGDRGDGVGRGVRRLDRRWHWFERSVPLRYCSCRRSGAANGAITGGMRRLPGGRHRCSGAHALAEVQKAVEHRCINSG</sequence>
<accession>C7IZ37</accession>